<evidence type="ECO:0000313" key="2">
    <source>
        <dbReference type="EMBL" id="MRX53013.1"/>
    </source>
</evidence>
<accession>A0A6I2MB31</accession>
<sequence length="187" mass="21683">MSDMKIEIRRPRMEDMDELNRFFSKVIRDTFEKEGISEMVGDMKDEIECKKQYLKTDLESNGENRYFLIGLDGKEIVGSIEYGPVSELIVSCTDGALSGLSEIGTVFVHPEYQRRGIGTLLLNVMLLTLQKRGISEFCLDSGYSSAQKVWKKKFGEPDYLLQNYWGEGYDHMIWKRNTDDLRLLFHL</sequence>
<name>A0A6I2MB31_9BACI</name>
<comment type="caution">
    <text evidence="2">The sequence shown here is derived from an EMBL/GenBank/DDBJ whole genome shotgun (WGS) entry which is preliminary data.</text>
</comment>
<dbReference type="Gene3D" id="3.40.630.30">
    <property type="match status" value="1"/>
</dbReference>
<keyword evidence="3" id="KW-1185">Reference proteome</keyword>
<dbReference type="AlphaFoldDB" id="A0A6I2MB31"/>
<evidence type="ECO:0000313" key="3">
    <source>
        <dbReference type="Proteomes" id="UP000441585"/>
    </source>
</evidence>
<evidence type="ECO:0000259" key="1">
    <source>
        <dbReference type="PROSITE" id="PS51186"/>
    </source>
</evidence>
<dbReference type="SUPFAM" id="SSF55729">
    <property type="entry name" value="Acyl-CoA N-acyltransferases (Nat)"/>
    <property type="match status" value="1"/>
</dbReference>
<organism evidence="2 3">
    <name type="scientific">Metabacillus idriensis</name>
    <dbReference type="NCBI Taxonomy" id="324768"/>
    <lineage>
        <taxon>Bacteria</taxon>
        <taxon>Bacillati</taxon>
        <taxon>Bacillota</taxon>
        <taxon>Bacilli</taxon>
        <taxon>Bacillales</taxon>
        <taxon>Bacillaceae</taxon>
        <taxon>Metabacillus</taxon>
    </lineage>
</organism>
<feature type="domain" description="N-acetyltransferase" evidence="1">
    <location>
        <begin position="6"/>
        <end position="179"/>
    </location>
</feature>
<dbReference type="InterPro" id="IPR016181">
    <property type="entry name" value="Acyl_CoA_acyltransferase"/>
</dbReference>
<proteinExistence type="predicted"/>
<dbReference type="InterPro" id="IPR000182">
    <property type="entry name" value="GNAT_dom"/>
</dbReference>
<reference evidence="2 3" key="1">
    <citation type="submission" date="2019-11" db="EMBL/GenBank/DDBJ databases">
        <title>Bacillus idriensis genome.</title>
        <authorList>
            <person name="Konopka E.N."/>
            <person name="Newman J.D."/>
        </authorList>
    </citation>
    <scope>NUCLEOTIDE SEQUENCE [LARGE SCALE GENOMIC DNA]</scope>
    <source>
        <strain evidence="2 3">DSM 19097</strain>
    </source>
</reference>
<dbReference type="CDD" id="cd04301">
    <property type="entry name" value="NAT_SF"/>
    <property type="match status" value="1"/>
</dbReference>
<gene>
    <name evidence="2" type="ORF">GJU41_03440</name>
</gene>
<protein>
    <submittedName>
        <fullName evidence="2">GNAT family N-acetyltransferase</fullName>
    </submittedName>
</protein>
<keyword evidence="2" id="KW-0808">Transferase</keyword>
<dbReference type="PROSITE" id="PS51186">
    <property type="entry name" value="GNAT"/>
    <property type="match status" value="1"/>
</dbReference>
<dbReference type="Pfam" id="PF00583">
    <property type="entry name" value="Acetyltransf_1"/>
    <property type="match status" value="1"/>
</dbReference>
<dbReference type="EMBL" id="WKKF01000001">
    <property type="protein sequence ID" value="MRX53013.1"/>
    <property type="molecule type" value="Genomic_DNA"/>
</dbReference>
<dbReference type="Proteomes" id="UP000441585">
    <property type="component" value="Unassembled WGS sequence"/>
</dbReference>
<dbReference type="GO" id="GO:0016747">
    <property type="term" value="F:acyltransferase activity, transferring groups other than amino-acyl groups"/>
    <property type="evidence" value="ECO:0007669"/>
    <property type="project" value="InterPro"/>
</dbReference>